<name>A0A0G4GS92_VITBC</name>
<dbReference type="PhylomeDB" id="A0A0G4GS92"/>
<dbReference type="GO" id="GO:0006511">
    <property type="term" value="P:ubiquitin-dependent protein catabolic process"/>
    <property type="evidence" value="ECO:0007669"/>
    <property type="project" value="InterPro"/>
</dbReference>
<dbReference type="EMBL" id="CDMY01000782">
    <property type="protein sequence ID" value="CEM33469.1"/>
    <property type="molecule type" value="Genomic_DNA"/>
</dbReference>
<dbReference type="InParanoid" id="A0A0G4GS92"/>
<dbReference type="Gene3D" id="3.30.710.10">
    <property type="entry name" value="Potassium Channel Kv1.1, Chain A"/>
    <property type="match status" value="1"/>
</dbReference>
<sequence>MCCVWPSCPEEARRLWEQASSAEDVWCSDVWYLHKTQTCSDNSLIRSGSSDPIPLPEVDSAQLKQISEYAEHHKGQAADISKPIQTDELTEVVADDWDAKFIERLTVDGLCSLTLAAEFVDCRPLIQLACARIACIIAYVGFDDIAALAALEAGTSTGKYTHIPRDAIPFDWHRMATHKEKKLLSI</sequence>
<accession>A0A0G4GS92</accession>
<protein>
    <recommendedName>
        <fullName evidence="3">SKP1 component POZ domain-containing protein</fullName>
    </recommendedName>
</protein>
<reference evidence="1 2" key="1">
    <citation type="submission" date="2014-11" db="EMBL/GenBank/DDBJ databases">
        <authorList>
            <person name="Zhu J."/>
            <person name="Qi W."/>
            <person name="Song R."/>
        </authorList>
    </citation>
    <scope>NUCLEOTIDE SEQUENCE [LARGE SCALE GENOMIC DNA]</scope>
</reference>
<dbReference type="AlphaFoldDB" id="A0A0G4GS92"/>
<dbReference type="InterPro" id="IPR036296">
    <property type="entry name" value="SKP1-like_dim_sf"/>
</dbReference>
<evidence type="ECO:0008006" key="3">
    <source>
        <dbReference type="Google" id="ProtNLM"/>
    </source>
</evidence>
<dbReference type="VEuPathDB" id="CryptoDB:Vbra_18576"/>
<keyword evidence="2" id="KW-1185">Reference proteome</keyword>
<dbReference type="STRING" id="1169540.A0A0G4GS92"/>
<evidence type="ECO:0000313" key="2">
    <source>
        <dbReference type="Proteomes" id="UP000041254"/>
    </source>
</evidence>
<gene>
    <name evidence="1" type="ORF">Vbra_18576</name>
</gene>
<dbReference type="SUPFAM" id="SSF81382">
    <property type="entry name" value="Skp1 dimerisation domain-like"/>
    <property type="match status" value="1"/>
</dbReference>
<dbReference type="PANTHER" id="PTHR11165">
    <property type="entry name" value="SKP1"/>
    <property type="match status" value="1"/>
</dbReference>
<proteinExistence type="predicted"/>
<dbReference type="InterPro" id="IPR016897">
    <property type="entry name" value="SKP1"/>
</dbReference>
<organism evidence="1 2">
    <name type="scientific">Vitrella brassicaformis (strain CCMP3155)</name>
    <dbReference type="NCBI Taxonomy" id="1169540"/>
    <lineage>
        <taxon>Eukaryota</taxon>
        <taxon>Sar</taxon>
        <taxon>Alveolata</taxon>
        <taxon>Colpodellida</taxon>
        <taxon>Vitrellaceae</taxon>
        <taxon>Vitrella</taxon>
    </lineage>
</organism>
<dbReference type="InterPro" id="IPR011333">
    <property type="entry name" value="SKP1/BTB/POZ_sf"/>
</dbReference>
<evidence type="ECO:0000313" key="1">
    <source>
        <dbReference type="EMBL" id="CEM33469.1"/>
    </source>
</evidence>
<dbReference type="Proteomes" id="UP000041254">
    <property type="component" value="Unassembled WGS sequence"/>
</dbReference>